<protein>
    <submittedName>
        <fullName evidence="1">Uncharacterized protein</fullName>
    </submittedName>
</protein>
<reference evidence="1" key="1">
    <citation type="submission" date="2018-02" db="EMBL/GenBank/DDBJ databases">
        <title>Rhizophora mucronata_Transcriptome.</title>
        <authorList>
            <person name="Meera S.P."/>
            <person name="Sreeshan A."/>
            <person name="Augustine A."/>
        </authorList>
    </citation>
    <scope>NUCLEOTIDE SEQUENCE</scope>
    <source>
        <tissue evidence="1">Leaf</tissue>
    </source>
</reference>
<organism evidence="1">
    <name type="scientific">Rhizophora mucronata</name>
    <name type="common">Asiatic mangrove</name>
    <dbReference type="NCBI Taxonomy" id="61149"/>
    <lineage>
        <taxon>Eukaryota</taxon>
        <taxon>Viridiplantae</taxon>
        <taxon>Streptophyta</taxon>
        <taxon>Embryophyta</taxon>
        <taxon>Tracheophyta</taxon>
        <taxon>Spermatophyta</taxon>
        <taxon>Magnoliopsida</taxon>
        <taxon>eudicotyledons</taxon>
        <taxon>Gunneridae</taxon>
        <taxon>Pentapetalae</taxon>
        <taxon>rosids</taxon>
        <taxon>fabids</taxon>
        <taxon>Malpighiales</taxon>
        <taxon>Rhizophoraceae</taxon>
        <taxon>Rhizophora</taxon>
    </lineage>
</organism>
<name>A0A2P2P8G5_RHIMU</name>
<accession>A0A2P2P8G5</accession>
<sequence>MTESLYACIRKRFKAVQAKTIQRTSL</sequence>
<dbReference type="EMBL" id="GGEC01070552">
    <property type="protein sequence ID" value="MBX51036.1"/>
    <property type="molecule type" value="Transcribed_RNA"/>
</dbReference>
<proteinExistence type="predicted"/>
<dbReference type="AlphaFoldDB" id="A0A2P2P8G5"/>
<evidence type="ECO:0000313" key="1">
    <source>
        <dbReference type="EMBL" id="MBX51036.1"/>
    </source>
</evidence>